<keyword evidence="1" id="KW-0812">Transmembrane</keyword>
<feature type="transmembrane region" description="Helical" evidence="1">
    <location>
        <begin position="134"/>
        <end position="152"/>
    </location>
</feature>
<feature type="transmembrane region" description="Helical" evidence="1">
    <location>
        <begin position="16"/>
        <end position="38"/>
    </location>
</feature>
<keyword evidence="1" id="KW-1133">Transmembrane helix</keyword>
<feature type="transmembrane region" description="Helical" evidence="1">
    <location>
        <begin position="58"/>
        <end position="86"/>
    </location>
</feature>
<evidence type="ECO:0000256" key="1">
    <source>
        <dbReference type="SAM" id="Phobius"/>
    </source>
</evidence>
<organism evidence="2 3">
    <name type="scientific">Pantoea rwandensis</name>
    <dbReference type="NCBI Taxonomy" id="1076550"/>
    <lineage>
        <taxon>Bacteria</taxon>
        <taxon>Pseudomonadati</taxon>
        <taxon>Pseudomonadota</taxon>
        <taxon>Gammaproteobacteria</taxon>
        <taxon>Enterobacterales</taxon>
        <taxon>Erwiniaceae</taxon>
        <taxon>Pantoea</taxon>
    </lineage>
</organism>
<accession>A0ABM5RG78</accession>
<dbReference type="EMBL" id="CP009454">
    <property type="protein sequence ID" value="AIR84939.1"/>
    <property type="molecule type" value="Genomic_DNA"/>
</dbReference>
<proteinExistence type="predicted"/>
<feature type="transmembrane region" description="Helical" evidence="1">
    <location>
        <begin position="327"/>
        <end position="351"/>
    </location>
</feature>
<feature type="transmembrane region" description="Helical" evidence="1">
    <location>
        <begin position="257"/>
        <end position="276"/>
    </location>
</feature>
<name>A0ABM5RG78_9GAMM</name>
<reference evidence="2 3" key="1">
    <citation type="submission" date="2014-09" db="EMBL/GenBank/DDBJ databases">
        <authorList>
            <person name="Chan K.-G."/>
        </authorList>
    </citation>
    <scope>NUCLEOTIDE SEQUENCE [LARGE SCALE GENOMIC DNA]</scope>
    <source>
        <strain evidence="2 3">ND04</strain>
    </source>
</reference>
<protein>
    <submittedName>
        <fullName evidence="2">Uncharacterized protein</fullName>
    </submittedName>
</protein>
<gene>
    <name evidence="2" type="ORF">LH22_05450</name>
</gene>
<evidence type="ECO:0000313" key="2">
    <source>
        <dbReference type="EMBL" id="AIR84939.1"/>
    </source>
</evidence>
<feature type="transmembrane region" description="Helical" evidence="1">
    <location>
        <begin position="185"/>
        <end position="206"/>
    </location>
</feature>
<dbReference type="Proteomes" id="UP000029495">
    <property type="component" value="Chromosome"/>
</dbReference>
<keyword evidence="3" id="KW-1185">Reference proteome</keyword>
<keyword evidence="1" id="KW-0472">Membrane</keyword>
<sequence>MEDIIRNLKVSIKEGLYLALKSSIGISTVAIFIVWFYLFSLGRQDVFLDVINNIPSMIVIVIFSFLIMVMFFSLFVSSSFVTIFSFKLYQKEIGVYKGFGSHLTIICVYNSILFWCGFFFLFLCFEKKWPDNGYLHFLSFVVATMLTAANSYRMLSKKLLKSSNFEDLNITKTYIPFHRKLVEKFLLSAILLAPAWVQMFPLLFIFPRLDFGDIHNDYAQLGMVMLLVIIISVFTMLPAVAWFSASQERGYFYKFRDIFLAMIFVVFIIFTVFRSFSDVVVNSSLRLVGITDWHAHHYYISNDKFSPALFPGNEWNTRTYFKIPQRFFITGVPVFSLGNVQLICPVEILAFRERSMRENISDLSSSQLRVTELKHYSSRCHAFQKGDAMQWDTELNDPIYLEKIKTSYNNNLIRLLHLIK</sequence>
<feature type="transmembrane region" description="Helical" evidence="1">
    <location>
        <begin position="98"/>
        <end position="122"/>
    </location>
</feature>
<dbReference type="RefSeq" id="WP_038644691.1">
    <property type="nucleotide sequence ID" value="NZ_CP009454.1"/>
</dbReference>
<evidence type="ECO:0000313" key="3">
    <source>
        <dbReference type="Proteomes" id="UP000029495"/>
    </source>
</evidence>
<feature type="transmembrane region" description="Helical" evidence="1">
    <location>
        <begin position="218"/>
        <end position="245"/>
    </location>
</feature>